<sequence>MASVEENELRIRWIGCRAVVETVEVERRMEVGYERSYVEPAGKNGELRYTSDTPLGYLVGGGSRTKNESTKNLRSSHHDRERETGTRRPIVSWKLINTVITHKWGGEMIKGAYIARDFLDSFHSSTLEYRSKGEEPLLDVDFNEAFDYL</sequence>
<dbReference type="EMBL" id="KQ978625">
    <property type="protein sequence ID" value="KYN29615.1"/>
    <property type="molecule type" value="Genomic_DNA"/>
</dbReference>
<evidence type="ECO:0000256" key="1">
    <source>
        <dbReference type="SAM" id="MobiDB-lite"/>
    </source>
</evidence>
<proteinExistence type="predicted"/>
<evidence type="ECO:0000313" key="3">
    <source>
        <dbReference type="Proteomes" id="UP000078492"/>
    </source>
</evidence>
<feature type="region of interest" description="Disordered" evidence="1">
    <location>
        <begin position="58"/>
        <end position="85"/>
    </location>
</feature>
<dbReference type="AlphaFoldDB" id="A0A195EMV7"/>
<evidence type="ECO:0000313" key="2">
    <source>
        <dbReference type="EMBL" id="KYN29615.1"/>
    </source>
</evidence>
<gene>
    <name evidence="2" type="ORF">ALC57_00877</name>
</gene>
<accession>A0A195EMV7</accession>
<organism evidence="2 3">
    <name type="scientific">Trachymyrmex cornetzi</name>
    <dbReference type="NCBI Taxonomy" id="471704"/>
    <lineage>
        <taxon>Eukaryota</taxon>
        <taxon>Metazoa</taxon>
        <taxon>Ecdysozoa</taxon>
        <taxon>Arthropoda</taxon>
        <taxon>Hexapoda</taxon>
        <taxon>Insecta</taxon>
        <taxon>Pterygota</taxon>
        <taxon>Neoptera</taxon>
        <taxon>Endopterygota</taxon>
        <taxon>Hymenoptera</taxon>
        <taxon>Apocrita</taxon>
        <taxon>Aculeata</taxon>
        <taxon>Formicoidea</taxon>
        <taxon>Formicidae</taxon>
        <taxon>Myrmicinae</taxon>
        <taxon>Trachymyrmex</taxon>
    </lineage>
</organism>
<reference evidence="2 3" key="1">
    <citation type="submission" date="2015-09" db="EMBL/GenBank/DDBJ databases">
        <title>Trachymyrmex cornetzi WGS genome.</title>
        <authorList>
            <person name="Nygaard S."/>
            <person name="Hu H."/>
            <person name="Boomsma J."/>
            <person name="Zhang G."/>
        </authorList>
    </citation>
    <scope>NUCLEOTIDE SEQUENCE [LARGE SCALE GENOMIC DNA]</scope>
    <source>
        <strain evidence="2">Tcor2-1</strain>
        <tissue evidence="2">Whole body</tissue>
    </source>
</reference>
<protein>
    <submittedName>
        <fullName evidence="2">Uncharacterized protein</fullName>
    </submittedName>
</protein>
<name>A0A195EMV7_9HYME</name>
<keyword evidence="3" id="KW-1185">Reference proteome</keyword>
<feature type="compositionally biased region" description="Basic and acidic residues" evidence="1">
    <location>
        <begin position="65"/>
        <end position="85"/>
    </location>
</feature>
<dbReference type="Proteomes" id="UP000078492">
    <property type="component" value="Unassembled WGS sequence"/>
</dbReference>